<dbReference type="Gene3D" id="2.60.120.330">
    <property type="entry name" value="B-lactam Antibiotic, Isopenicillin N Synthase, Chain"/>
    <property type="match status" value="1"/>
</dbReference>
<dbReference type="InterPro" id="IPR044861">
    <property type="entry name" value="IPNS-like_FE2OG_OXY"/>
</dbReference>
<accession>A0ABM4X5K8</accession>
<reference evidence="3" key="1">
    <citation type="submission" date="2025-08" db="UniProtKB">
        <authorList>
            <consortium name="RefSeq"/>
        </authorList>
    </citation>
    <scope>IDENTIFICATION</scope>
    <source>
        <tissue evidence="3">Leaves</tissue>
    </source>
</reference>
<evidence type="ECO:0000259" key="1">
    <source>
        <dbReference type="Pfam" id="PF03171"/>
    </source>
</evidence>
<sequence>MAGLKKTAVALNSNNIKALINEGHGVKGLSEMDLKTLPQAVTPTHHCHYTFRSNKWSLVINVGGALEIMSNGRYKSIEHFVTVSKNHNRISMPFFVGSTPYAIIAPFEEMLESTGEKLLYKECLYSEYATHFYSKAHRGKDKIQFVLI</sequence>
<feature type="domain" description="Isopenicillin N synthase-like Fe(2+) 2OG dioxygenase" evidence="1">
    <location>
        <begin position="46"/>
        <end position="97"/>
    </location>
</feature>
<protein>
    <submittedName>
        <fullName evidence="3">Bi-functional coumaroyl CoA and feruloyl CoA ortho-hydroxylase F6H2-2-1-like</fullName>
    </submittedName>
</protein>
<dbReference type="GeneID" id="140038004"/>
<keyword evidence="2" id="KW-1185">Reference proteome</keyword>
<gene>
    <name evidence="3" type="primary">LOC140038004</name>
</gene>
<dbReference type="SUPFAM" id="SSF51197">
    <property type="entry name" value="Clavaminate synthase-like"/>
    <property type="match status" value="1"/>
</dbReference>
<name>A0ABM4X5K8_COFAR</name>
<dbReference type="Pfam" id="PF03171">
    <property type="entry name" value="2OG-FeII_Oxy"/>
    <property type="match status" value="1"/>
</dbReference>
<organism evidence="2 3">
    <name type="scientific">Coffea arabica</name>
    <name type="common">Arabian coffee</name>
    <dbReference type="NCBI Taxonomy" id="13443"/>
    <lineage>
        <taxon>Eukaryota</taxon>
        <taxon>Viridiplantae</taxon>
        <taxon>Streptophyta</taxon>
        <taxon>Embryophyta</taxon>
        <taxon>Tracheophyta</taxon>
        <taxon>Spermatophyta</taxon>
        <taxon>Magnoliopsida</taxon>
        <taxon>eudicotyledons</taxon>
        <taxon>Gunneridae</taxon>
        <taxon>Pentapetalae</taxon>
        <taxon>asterids</taxon>
        <taxon>lamiids</taxon>
        <taxon>Gentianales</taxon>
        <taxon>Rubiaceae</taxon>
        <taxon>Ixoroideae</taxon>
        <taxon>Gardenieae complex</taxon>
        <taxon>Bertiereae - Coffeeae clade</taxon>
        <taxon>Coffeeae</taxon>
        <taxon>Coffea</taxon>
    </lineage>
</organism>
<evidence type="ECO:0000313" key="2">
    <source>
        <dbReference type="Proteomes" id="UP001652660"/>
    </source>
</evidence>
<dbReference type="PANTHER" id="PTHR47990">
    <property type="entry name" value="2-OXOGLUTARATE (2OG) AND FE(II)-DEPENDENT OXYGENASE SUPERFAMILY PROTEIN-RELATED"/>
    <property type="match status" value="1"/>
</dbReference>
<evidence type="ECO:0000313" key="3">
    <source>
        <dbReference type="RefSeq" id="XP_071939294.1"/>
    </source>
</evidence>
<proteinExistence type="predicted"/>
<dbReference type="Proteomes" id="UP001652660">
    <property type="component" value="Chromosome 3c"/>
</dbReference>
<dbReference type="InterPro" id="IPR027443">
    <property type="entry name" value="IPNS-like_sf"/>
</dbReference>
<dbReference type="InterPro" id="IPR050231">
    <property type="entry name" value="Iron_ascorbate_oxido_reductase"/>
</dbReference>
<dbReference type="RefSeq" id="XP_071939294.1">
    <property type="nucleotide sequence ID" value="XM_072083193.1"/>
</dbReference>